<reference evidence="2" key="1">
    <citation type="journal article" date="2015" name="Nature">
        <title>Complex archaea that bridge the gap between prokaryotes and eukaryotes.</title>
        <authorList>
            <person name="Spang A."/>
            <person name="Saw J.H."/>
            <person name="Jorgensen S.L."/>
            <person name="Zaremba-Niedzwiedzka K."/>
            <person name="Martijn J."/>
            <person name="Lind A.E."/>
            <person name="van Eijk R."/>
            <person name="Schleper C."/>
            <person name="Guy L."/>
            <person name="Ettema T.J."/>
        </authorList>
    </citation>
    <scope>NUCLEOTIDE SEQUENCE</scope>
</reference>
<dbReference type="Pfam" id="PF08281">
    <property type="entry name" value="Sigma70_r4_2"/>
    <property type="match status" value="1"/>
</dbReference>
<protein>
    <recommendedName>
        <fullName evidence="1">HTH luxR-type domain-containing protein</fullName>
    </recommendedName>
</protein>
<dbReference type="Pfam" id="PF13455">
    <property type="entry name" value="MUG113"/>
    <property type="match status" value="1"/>
</dbReference>
<feature type="domain" description="HTH luxR-type" evidence="1">
    <location>
        <begin position="11"/>
        <end position="74"/>
    </location>
</feature>
<dbReference type="InterPro" id="IPR016032">
    <property type="entry name" value="Sig_transdc_resp-reg_C-effctor"/>
</dbReference>
<gene>
    <name evidence="2" type="ORF">LCGC14_1495310</name>
</gene>
<accession>A0A0F9LL49</accession>
<name>A0A0F9LL49_9ZZZZ</name>
<dbReference type="Gene3D" id="1.10.10.10">
    <property type="entry name" value="Winged helix-like DNA-binding domain superfamily/Winged helix DNA-binding domain"/>
    <property type="match status" value="1"/>
</dbReference>
<dbReference type="InterPro" id="IPR000792">
    <property type="entry name" value="Tscrpt_reg_LuxR_C"/>
</dbReference>
<dbReference type="SUPFAM" id="SSF46894">
    <property type="entry name" value="C-terminal effector domain of the bipartite response regulators"/>
    <property type="match status" value="1"/>
</dbReference>
<dbReference type="EMBL" id="LAZR01010790">
    <property type="protein sequence ID" value="KKM65045.1"/>
    <property type="molecule type" value="Genomic_DNA"/>
</dbReference>
<dbReference type="GO" id="GO:0003677">
    <property type="term" value="F:DNA binding"/>
    <property type="evidence" value="ECO:0007669"/>
    <property type="project" value="InterPro"/>
</dbReference>
<dbReference type="AlphaFoldDB" id="A0A0F9LL49"/>
<evidence type="ECO:0000259" key="1">
    <source>
        <dbReference type="SMART" id="SM00421"/>
    </source>
</evidence>
<organism evidence="2">
    <name type="scientific">marine sediment metagenome</name>
    <dbReference type="NCBI Taxonomy" id="412755"/>
    <lineage>
        <taxon>unclassified sequences</taxon>
        <taxon>metagenomes</taxon>
        <taxon>ecological metagenomes</taxon>
    </lineage>
</organism>
<sequence length="174" mass="19717">MTKLSPQEREVVILSPRQLEVLTLVGKDGESYKATAQLLGISLSTVRTYVARIVEQYPYDKTPRMALTEIYFRHVDTTPRPPKVSEQPPGFVYAIATTERPKRLKIGYSTDVQQRLHELSLMSPVGLCLLASWPGSLEDEAKMHEAAKDHRLHGEWFSMEAFEVIRSVMPSDDS</sequence>
<dbReference type="InterPro" id="IPR036388">
    <property type="entry name" value="WH-like_DNA-bd_sf"/>
</dbReference>
<dbReference type="GO" id="GO:0016987">
    <property type="term" value="F:sigma factor activity"/>
    <property type="evidence" value="ECO:0007669"/>
    <property type="project" value="InterPro"/>
</dbReference>
<dbReference type="SMART" id="SM00421">
    <property type="entry name" value="HTH_LUXR"/>
    <property type="match status" value="1"/>
</dbReference>
<dbReference type="GO" id="GO:0006352">
    <property type="term" value="P:DNA-templated transcription initiation"/>
    <property type="evidence" value="ECO:0007669"/>
    <property type="project" value="InterPro"/>
</dbReference>
<evidence type="ECO:0000313" key="2">
    <source>
        <dbReference type="EMBL" id="KKM65045.1"/>
    </source>
</evidence>
<proteinExistence type="predicted"/>
<comment type="caution">
    <text evidence="2">The sequence shown here is derived from an EMBL/GenBank/DDBJ whole genome shotgun (WGS) entry which is preliminary data.</text>
</comment>
<dbReference type="InterPro" id="IPR013249">
    <property type="entry name" value="RNA_pol_sigma70_r4_t2"/>
</dbReference>